<dbReference type="AlphaFoldDB" id="S7QB37"/>
<feature type="compositionally biased region" description="Polar residues" evidence="1">
    <location>
        <begin position="471"/>
        <end position="483"/>
    </location>
</feature>
<gene>
    <name evidence="2" type="ORF">GLOTRDRAFT_138234</name>
</gene>
<dbReference type="RefSeq" id="XP_007865242.1">
    <property type="nucleotide sequence ID" value="XM_007867051.1"/>
</dbReference>
<reference evidence="2 3" key="1">
    <citation type="journal article" date="2012" name="Science">
        <title>The Paleozoic origin of enzymatic lignin decomposition reconstructed from 31 fungal genomes.</title>
        <authorList>
            <person name="Floudas D."/>
            <person name="Binder M."/>
            <person name="Riley R."/>
            <person name="Barry K."/>
            <person name="Blanchette R.A."/>
            <person name="Henrissat B."/>
            <person name="Martinez A.T."/>
            <person name="Otillar R."/>
            <person name="Spatafora J.W."/>
            <person name="Yadav J.S."/>
            <person name="Aerts A."/>
            <person name="Benoit I."/>
            <person name="Boyd A."/>
            <person name="Carlson A."/>
            <person name="Copeland A."/>
            <person name="Coutinho P.M."/>
            <person name="de Vries R.P."/>
            <person name="Ferreira P."/>
            <person name="Findley K."/>
            <person name="Foster B."/>
            <person name="Gaskell J."/>
            <person name="Glotzer D."/>
            <person name="Gorecki P."/>
            <person name="Heitman J."/>
            <person name="Hesse C."/>
            <person name="Hori C."/>
            <person name="Igarashi K."/>
            <person name="Jurgens J.A."/>
            <person name="Kallen N."/>
            <person name="Kersten P."/>
            <person name="Kohler A."/>
            <person name="Kuees U."/>
            <person name="Kumar T.K.A."/>
            <person name="Kuo A."/>
            <person name="LaButti K."/>
            <person name="Larrondo L.F."/>
            <person name="Lindquist E."/>
            <person name="Ling A."/>
            <person name="Lombard V."/>
            <person name="Lucas S."/>
            <person name="Lundell T."/>
            <person name="Martin R."/>
            <person name="McLaughlin D.J."/>
            <person name="Morgenstern I."/>
            <person name="Morin E."/>
            <person name="Murat C."/>
            <person name="Nagy L.G."/>
            <person name="Nolan M."/>
            <person name="Ohm R.A."/>
            <person name="Patyshakuliyeva A."/>
            <person name="Rokas A."/>
            <person name="Ruiz-Duenas F.J."/>
            <person name="Sabat G."/>
            <person name="Salamov A."/>
            <person name="Samejima M."/>
            <person name="Schmutz J."/>
            <person name="Slot J.C."/>
            <person name="St John F."/>
            <person name="Stenlid J."/>
            <person name="Sun H."/>
            <person name="Sun S."/>
            <person name="Syed K."/>
            <person name="Tsang A."/>
            <person name="Wiebenga A."/>
            <person name="Young D."/>
            <person name="Pisabarro A."/>
            <person name="Eastwood D.C."/>
            <person name="Martin F."/>
            <person name="Cullen D."/>
            <person name="Grigoriev I.V."/>
            <person name="Hibbett D.S."/>
        </authorList>
    </citation>
    <scope>NUCLEOTIDE SEQUENCE [LARGE SCALE GENOMIC DNA]</scope>
    <source>
        <strain evidence="2 3">ATCC 11539</strain>
    </source>
</reference>
<evidence type="ECO:0000256" key="1">
    <source>
        <dbReference type="SAM" id="MobiDB-lite"/>
    </source>
</evidence>
<feature type="compositionally biased region" description="Low complexity" evidence="1">
    <location>
        <begin position="519"/>
        <end position="531"/>
    </location>
</feature>
<name>S7QB37_GLOTA</name>
<accession>S7QB37</accession>
<dbReference type="OrthoDB" id="3168838at2759"/>
<evidence type="ECO:0000313" key="2">
    <source>
        <dbReference type="EMBL" id="EPQ56527.1"/>
    </source>
</evidence>
<keyword evidence="3" id="KW-1185">Reference proteome</keyword>
<feature type="region of interest" description="Disordered" evidence="1">
    <location>
        <begin position="591"/>
        <end position="643"/>
    </location>
</feature>
<feature type="region of interest" description="Disordered" evidence="1">
    <location>
        <begin position="119"/>
        <end position="153"/>
    </location>
</feature>
<feature type="compositionally biased region" description="Basic and acidic residues" evidence="1">
    <location>
        <begin position="403"/>
        <end position="416"/>
    </location>
</feature>
<dbReference type="eggNOG" id="ENOG502SQ6X">
    <property type="taxonomic scope" value="Eukaryota"/>
</dbReference>
<dbReference type="STRING" id="670483.S7QB37"/>
<dbReference type="EMBL" id="KB469300">
    <property type="protein sequence ID" value="EPQ56527.1"/>
    <property type="molecule type" value="Genomic_DNA"/>
</dbReference>
<dbReference type="HOGENOM" id="CLU_026520_0_0_1"/>
<feature type="region of interest" description="Disordered" evidence="1">
    <location>
        <begin position="403"/>
        <end position="541"/>
    </location>
</feature>
<proteinExistence type="predicted"/>
<dbReference type="KEGG" id="gtr:GLOTRDRAFT_138234"/>
<dbReference type="Proteomes" id="UP000030669">
    <property type="component" value="Unassembled WGS sequence"/>
</dbReference>
<evidence type="ECO:0000313" key="3">
    <source>
        <dbReference type="Proteomes" id="UP000030669"/>
    </source>
</evidence>
<organism evidence="2 3">
    <name type="scientific">Gloeophyllum trabeum (strain ATCC 11539 / FP-39264 / Madison 617)</name>
    <name type="common">Brown rot fungus</name>
    <dbReference type="NCBI Taxonomy" id="670483"/>
    <lineage>
        <taxon>Eukaryota</taxon>
        <taxon>Fungi</taxon>
        <taxon>Dikarya</taxon>
        <taxon>Basidiomycota</taxon>
        <taxon>Agaricomycotina</taxon>
        <taxon>Agaricomycetes</taxon>
        <taxon>Gloeophyllales</taxon>
        <taxon>Gloeophyllaceae</taxon>
        <taxon>Gloeophyllum</taxon>
    </lineage>
</organism>
<feature type="region of interest" description="Disordered" evidence="1">
    <location>
        <begin position="335"/>
        <end position="370"/>
    </location>
</feature>
<dbReference type="OMA" id="YPRERHT"/>
<sequence>MGFLKRLLSLSSTRRGKKKRIPLECDPVEYALPYSQTRQGRQNNEHEAAASRLLRSSSAHFAVVNEVDYASLPPLPHPINDLLATPGPASAAPSIRSTSTQPSYTVTIIGREVIARTEFPNANPPIPSDAAPTPSKRTTTPRRRVNPKTAPVTPRDQDRILRLRQDPSVASLLNMYDEDGRINSHAFSNTPPEVRGCLAEGREQIRRTGSTLRQLLGSPTHGHDEFEGDISWAERFLGEGNGSTDSLVSESSLGLETPKDFAFTAGASDEKLGRPTFPNDHDLSTTTDTYPTFSSLEVELSQGTELNTSVAESLDSVIKTPRPASQVFGFLTEKKRQRQTESRPVSALSLRSTDSWPDADDTAIPIPVQDDTQPRIFPKQVTEPLEPVAFPVAFDTPALKTAIKKEPENSIRNRVDPDEESPTARKGGKAHSESHFQSQSSRQPPPSRIPRGPRPSAKSLPKPASGHEDTASLSTIASSSRHVNNGGDGFTPEPVRHYRAGSRKVPLNDTKAELRPQRTGSTSTSTATSSSRGYRQPAPRTKSCFALVVEKENSPPPATPPKDLRYAASRSRPAYMGGLPVTPVRHHSLLRVAGGEDPPSPASSSELSPVARQMMTSVREKRMRARERERERGKSRSRSRLRA</sequence>
<protein>
    <submittedName>
        <fullName evidence="2">Uncharacterized protein</fullName>
    </submittedName>
</protein>
<dbReference type="GeneID" id="19303932"/>